<accession>A0AB39YFK9</accession>
<dbReference type="SUPFAM" id="SSF63829">
    <property type="entry name" value="Calcium-dependent phosphotriesterase"/>
    <property type="match status" value="1"/>
</dbReference>
<dbReference type="InterPro" id="IPR039535">
    <property type="entry name" value="ASST-like"/>
</dbReference>
<gene>
    <name evidence="1" type="ORF">AB5J51_40180</name>
</gene>
<dbReference type="Pfam" id="PF14269">
    <property type="entry name" value="Arylsulfotran_2"/>
    <property type="match status" value="1"/>
</dbReference>
<sequence>MPSSNDNLFLFSPSASYPRPFACVIDDQARLVHAWSSPIGQPDIETSPPTYLRGWNHVEVGPDGSLYAMVPLHALLKLAPDSTLNWRADLPVHHDLDIGRTGEIHVLTEEPRPVPCTGGTHLLLDNSITVLGADGQLRNAYSLYEILTTTPQLEMLITGAIDQHRSAGRTASPVALAPRLEGADGWTRGRGVSRFLRSRPGSPSDILHTNTVEILTIAHPAGLWAAGDVLISLRNLDLIAVIDLRARAVRWWWGPGELSGQHQPSAQPDGTILVFDNGRARGRSRVMEIEPLTGTILWQHEPGLFCEMAGGCERLANGTVLISDAQAGRALIIDRDGCERWSMQVSTSAPAASRSRAEFYRLSAIPPSAARFLGAGDRPARALAESRVSYRLGQTGRSAQ</sequence>
<name>A0AB39YFK9_9ACTN</name>
<dbReference type="RefSeq" id="WP_369780146.1">
    <property type="nucleotide sequence ID" value="NZ_CP165727.1"/>
</dbReference>
<dbReference type="AlphaFoldDB" id="A0AB39YFK9"/>
<reference evidence="1" key="1">
    <citation type="submission" date="2024-08" db="EMBL/GenBank/DDBJ databases">
        <authorList>
            <person name="Yu S.T."/>
        </authorList>
    </citation>
    <scope>NUCLEOTIDE SEQUENCE</scope>
    <source>
        <strain evidence="1">R33</strain>
    </source>
</reference>
<protein>
    <submittedName>
        <fullName evidence="1">Arylsulfotransferase family protein</fullName>
    </submittedName>
</protein>
<proteinExistence type="predicted"/>
<organism evidence="1">
    <name type="scientific">Streptomyces sp. R33</name>
    <dbReference type="NCBI Taxonomy" id="3238629"/>
    <lineage>
        <taxon>Bacteria</taxon>
        <taxon>Bacillati</taxon>
        <taxon>Actinomycetota</taxon>
        <taxon>Actinomycetes</taxon>
        <taxon>Kitasatosporales</taxon>
        <taxon>Streptomycetaceae</taxon>
        <taxon>Streptomyces</taxon>
    </lineage>
</organism>
<evidence type="ECO:0000313" key="1">
    <source>
        <dbReference type="EMBL" id="XDV68654.1"/>
    </source>
</evidence>
<dbReference type="EMBL" id="CP165727">
    <property type="protein sequence ID" value="XDV68654.1"/>
    <property type="molecule type" value="Genomic_DNA"/>
</dbReference>